<protein>
    <submittedName>
        <fullName evidence="2">Uncharacterized protein</fullName>
    </submittedName>
</protein>
<evidence type="ECO:0000313" key="3">
    <source>
        <dbReference type="Proteomes" id="UP000184452"/>
    </source>
</evidence>
<gene>
    <name evidence="2" type="ORF">SAMN05421803_105271</name>
</gene>
<proteinExistence type="predicted"/>
<keyword evidence="3" id="KW-1185">Reference proteome</keyword>
<reference evidence="2 3" key="1">
    <citation type="submission" date="2016-11" db="EMBL/GenBank/DDBJ databases">
        <authorList>
            <person name="Jaros S."/>
            <person name="Januszkiewicz K."/>
            <person name="Wedrychowicz H."/>
        </authorList>
    </citation>
    <scope>NUCLEOTIDE SEQUENCE [LARGE SCALE GENOMIC DNA]</scope>
    <source>
        <strain evidence="2 3">CGMCC 4.5723</strain>
    </source>
</reference>
<evidence type="ECO:0000313" key="2">
    <source>
        <dbReference type="EMBL" id="SHJ37154.1"/>
    </source>
</evidence>
<organism evidence="2 3">
    <name type="scientific">Nocardiopsis flavescens</name>
    <dbReference type="NCBI Taxonomy" id="758803"/>
    <lineage>
        <taxon>Bacteria</taxon>
        <taxon>Bacillati</taxon>
        <taxon>Actinomycetota</taxon>
        <taxon>Actinomycetes</taxon>
        <taxon>Streptosporangiales</taxon>
        <taxon>Nocardiopsidaceae</taxon>
        <taxon>Nocardiopsis</taxon>
    </lineage>
</organism>
<accession>A0A1M6IRS5</accession>
<dbReference type="Proteomes" id="UP000184452">
    <property type="component" value="Unassembled WGS sequence"/>
</dbReference>
<sequence>MALVEPGHATTHFNQDTYHSVHPDVAKRQRTVTTAMLRGETVSVG</sequence>
<evidence type="ECO:0000256" key="1">
    <source>
        <dbReference type="SAM" id="MobiDB-lite"/>
    </source>
</evidence>
<feature type="region of interest" description="Disordered" evidence="1">
    <location>
        <begin position="1"/>
        <end position="24"/>
    </location>
</feature>
<dbReference type="AlphaFoldDB" id="A0A1M6IRS5"/>
<dbReference type="EMBL" id="FQZK01000005">
    <property type="protein sequence ID" value="SHJ37154.1"/>
    <property type="molecule type" value="Genomic_DNA"/>
</dbReference>
<name>A0A1M6IRS5_9ACTN</name>